<evidence type="ECO:0000256" key="7">
    <source>
        <dbReference type="ARBA" id="ARBA00023136"/>
    </source>
</evidence>
<dbReference type="FunFam" id="1.20.1250.20:FF:000218">
    <property type="entry name" value="facilitated trehalose transporter Tret1"/>
    <property type="match status" value="1"/>
</dbReference>
<name>A0A9P0F1N7_BEMTA</name>
<evidence type="ECO:0000256" key="1">
    <source>
        <dbReference type="ARBA" id="ARBA00004651"/>
    </source>
</evidence>
<protein>
    <recommendedName>
        <fullName evidence="9">Major facilitator superfamily (MFS) profile domain-containing protein</fullName>
    </recommendedName>
</protein>
<reference evidence="10" key="1">
    <citation type="submission" date="2021-12" db="EMBL/GenBank/DDBJ databases">
        <authorList>
            <person name="King R."/>
        </authorList>
    </citation>
    <scope>NUCLEOTIDE SEQUENCE</scope>
</reference>
<gene>
    <name evidence="10" type="ORF">BEMITA_LOCUS7059</name>
</gene>
<dbReference type="GO" id="GO:0022857">
    <property type="term" value="F:transmembrane transporter activity"/>
    <property type="evidence" value="ECO:0007669"/>
    <property type="project" value="InterPro"/>
</dbReference>
<feature type="transmembrane region" description="Helical" evidence="8">
    <location>
        <begin position="415"/>
        <end position="438"/>
    </location>
</feature>
<accession>A0A9P0F1N7</accession>
<evidence type="ECO:0000256" key="5">
    <source>
        <dbReference type="ARBA" id="ARBA00022692"/>
    </source>
</evidence>
<keyword evidence="7 8" id="KW-0472">Membrane</keyword>
<dbReference type="InterPro" id="IPR003663">
    <property type="entry name" value="Sugar/inositol_transpt"/>
</dbReference>
<feature type="transmembrane region" description="Helical" evidence="8">
    <location>
        <begin position="386"/>
        <end position="409"/>
    </location>
</feature>
<evidence type="ECO:0000256" key="6">
    <source>
        <dbReference type="ARBA" id="ARBA00022989"/>
    </source>
</evidence>
<keyword evidence="6 8" id="KW-1133">Transmembrane helix</keyword>
<dbReference type="Gene3D" id="1.20.1250.20">
    <property type="entry name" value="MFS general substrate transporter like domains"/>
    <property type="match status" value="1"/>
</dbReference>
<feature type="transmembrane region" description="Helical" evidence="8">
    <location>
        <begin position="117"/>
        <end position="133"/>
    </location>
</feature>
<keyword evidence="3" id="KW-1003">Cell membrane</keyword>
<feature type="transmembrane region" description="Helical" evidence="8">
    <location>
        <begin position="58"/>
        <end position="79"/>
    </location>
</feature>
<dbReference type="InterPro" id="IPR036259">
    <property type="entry name" value="MFS_trans_sf"/>
</dbReference>
<dbReference type="Proteomes" id="UP001152759">
    <property type="component" value="Chromosome 4"/>
</dbReference>
<feature type="transmembrane region" description="Helical" evidence="8">
    <location>
        <begin position="287"/>
        <end position="309"/>
    </location>
</feature>
<dbReference type="PANTHER" id="PTHR48021">
    <property type="match status" value="1"/>
</dbReference>
<dbReference type="GO" id="GO:0005886">
    <property type="term" value="C:plasma membrane"/>
    <property type="evidence" value="ECO:0007669"/>
    <property type="project" value="UniProtKB-SubCell"/>
</dbReference>
<feature type="transmembrane region" description="Helical" evidence="8">
    <location>
        <begin position="12"/>
        <end position="38"/>
    </location>
</feature>
<feature type="transmembrane region" description="Helical" evidence="8">
    <location>
        <begin position="91"/>
        <end position="111"/>
    </location>
</feature>
<feature type="transmembrane region" description="Helical" evidence="8">
    <location>
        <begin position="252"/>
        <end position="275"/>
    </location>
</feature>
<feature type="transmembrane region" description="Helical" evidence="8">
    <location>
        <begin position="145"/>
        <end position="163"/>
    </location>
</feature>
<evidence type="ECO:0000256" key="4">
    <source>
        <dbReference type="ARBA" id="ARBA00022597"/>
    </source>
</evidence>
<comment type="subcellular location">
    <subcellularLocation>
        <location evidence="1">Cell membrane</location>
        <topology evidence="1">Multi-pass membrane protein</topology>
    </subcellularLocation>
</comment>
<dbReference type="InterPro" id="IPR020846">
    <property type="entry name" value="MFS_dom"/>
</dbReference>
<feature type="transmembrane region" description="Helical" evidence="8">
    <location>
        <begin position="169"/>
        <end position="191"/>
    </location>
</feature>
<evidence type="ECO:0000313" key="10">
    <source>
        <dbReference type="EMBL" id="CAH0388119.1"/>
    </source>
</evidence>
<organism evidence="10 11">
    <name type="scientific">Bemisia tabaci</name>
    <name type="common">Sweetpotato whitefly</name>
    <name type="synonym">Aleurodes tabaci</name>
    <dbReference type="NCBI Taxonomy" id="7038"/>
    <lineage>
        <taxon>Eukaryota</taxon>
        <taxon>Metazoa</taxon>
        <taxon>Ecdysozoa</taxon>
        <taxon>Arthropoda</taxon>
        <taxon>Hexapoda</taxon>
        <taxon>Insecta</taxon>
        <taxon>Pterygota</taxon>
        <taxon>Neoptera</taxon>
        <taxon>Paraneoptera</taxon>
        <taxon>Hemiptera</taxon>
        <taxon>Sternorrhyncha</taxon>
        <taxon>Aleyrodoidea</taxon>
        <taxon>Aleyrodidae</taxon>
        <taxon>Aleyrodinae</taxon>
        <taxon>Bemisia</taxon>
    </lineage>
</organism>
<dbReference type="InterPro" id="IPR050549">
    <property type="entry name" value="MFS_Trehalose_Transporter"/>
</dbReference>
<keyword evidence="11" id="KW-1185">Reference proteome</keyword>
<dbReference type="AlphaFoldDB" id="A0A9P0F1N7"/>
<keyword evidence="4" id="KW-0762">Sugar transport</keyword>
<evidence type="ECO:0000313" key="11">
    <source>
        <dbReference type="Proteomes" id="UP001152759"/>
    </source>
</evidence>
<evidence type="ECO:0000256" key="2">
    <source>
        <dbReference type="ARBA" id="ARBA00022448"/>
    </source>
</evidence>
<dbReference type="PANTHER" id="PTHR48021:SF1">
    <property type="entry name" value="GH07001P-RELATED"/>
    <property type="match status" value="1"/>
</dbReference>
<feature type="transmembrane region" description="Helical" evidence="8">
    <location>
        <begin position="316"/>
        <end position="338"/>
    </location>
</feature>
<dbReference type="SUPFAM" id="SSF103473">
    <property type="entry name" value="MFS general substrate transporter"/>
    <property type="match status" value="1"/>
</dbReference>
<sequence>MAEEWTAPPKASFLRSFLVAASMFPLYICLGALIGQSAGMLPQLLEEDSTIHINKNQATWIASLPTIGTCMSSAASGYLSDLFGRIRVVQAAYSFFAIGFATMMAADSFMLLALGRFLAGIGMGCYFSGNVYLSEVTPPKYRGALLTLNSVLCSCGLVYVYIVGGYYPWYIAAAATCLISIIGLTLTFSLYDSPVWLVRQNRLKTAAKSLRLVEISSNVETKLRKLQETAENHPKTDFTWKILGEPSVWKPFVMILALSILQNTSGFCIIIAYTVQFMWEFHSTYDPLHVTVAIGVMRLLAILVSFVLFQHFGRKTIGAVSGFGAAIFLLGVYGYLIFAPRVQLLSENQWIPIVLFLAFIFTSSLGIYPLPWILPFELFPIKVRGMMCGACLCALYLNTFVAVMLYYVLIDNLRLSGTILLFAAGSALFGIFSMTLLVETHRRTLDDIECTFASGRVT</sequence>
<dbReference type="EMBL" id="OU963865">
    <property type="protein sequence ID" value="CAH0388119.1"/>
    <property type="molecule type" value="Genomic_DNA"/>
</dbReference>
<keyword evidence="2" id="KW-0813">Transport</keyword>
<feature type="transmembrane region" description="Helical" evidence="8">
    <location>
        <begin position="350"/>
        <end position="374"/>
    </location>
</feature>
<evidence type="ECO:0000256" key="8">
    <source>
        <dbReference type="SAM" id="Phobius"/>
    </source>
</evidence>
<evidence type="ECO:0000256" key="3">
    <source>
        <dbReference type="ARBA" id="ARBA00022475"/>
    </source>
</evidence>
<evidence type="ECO:0000259" key="9">
    <source>
        <dbReference type="PROSITE" id="PS50850"/>
    </source>
</evidence>
<keyword evidence="5 8" id="KW-0812">Transmembrane</keyword>
<dbReference type="PROSITE" id="PS50850">
    <property type="entry name" value="MFS"/>
    <property type="match status" value="1"/>
</dbReference>
<dbReference type="InterPro" id="IPR005828">
    <property type="entry name" value="MFS_sugar_transport-like"/>
</dbReference>
<proteinExistence type="predicted"/>
<feature type="domain" description="Major facilitator superfamily (MFS) profile" evidence="9">
    <location>
        <begin position="15"/>
        <end position="441"/>
    </location>
</feature>
<dbReference type="PRINTS" id="PR00171">
    <property type="entry name" value="SUGRTRNSPORT"/>
</dbReference>
<dbReference type="Pfam" id="PF00083">
    <property type="entry name" value="Sugar_tr"/>
    <property type="match status" value="1"/>
</dbReference>